<evidence type="ECO:0000256" key="1">
    <source>
        <dbReference type="SAM" id="MobiDB-lite"/>
    </source>
</evidence>
<gene>
    <name evidence="2" type="ORF">EGW08_006375</name>
</gene>
<dbReference type="AlphaFoldDB" id="A0A433TWC4"/>
<protein>
    <submittedName>
        <fullName evidence="2">Uncharacterized protein</fullName>
    </submittedName>
</protein>
<sequence>MKSGKEFRARTNSSTTTNSTASSELSKTDPEEKSTSSDDIDSETYHTLDEMSDNFGQETSTDECDDQGYNIIQDCQTKQFRSCEIRGGRRCRPLPQPPSSDKNLVQSVASALEGKSAGSSPVTPYSLAQSPVTWESTGYPPGITGLRELSDGLILPSLDASKSDIFPSLDTSGSNTIPPSYTSKCNSFPPKPRPHRRLVDLEEHQYLGLVYLRPNEAAFSHDGVSEVKLVRTRQGNLVLVSVQEGSLAFPECYTRIYLIDQAEGSLGVVGVLDLDLEETPSNESPALNLSYTDSASDPQSQTCTAELKSLSVNDDSLTQDATSTPNKFALDKYIYISYFGSVCLDEGVNLEPCDYLTALDIDINDVSAESGGYLTVRDVGGIYTDRFERPNSNSEPNNYLELIHEF</sequence>
<evidence type="ECO:0000313" key="3">
    <source>
        <dbReference type="Proteomes" id="UP000271974"/>
    </source>
</evidence>
<name>A0A433TWC4_ELYCH</name>
<organism evidence="2 3">
    <name type="scientific">Elysia chlorotica</name>
    <name type="common">Eastern emerald elysia</name>
    <name type="synonym">Sea slug</name>
    <dbReference type="NCBI Taxonomy" id="188477"/>
    <lineage>
        <taxon>Eukaryota</taxon>
        <taxon>Metazoa</taxon>
        <taxon>Spiralia</taxon>
        <taxon>Lophotrochozoa</taxon>
        <taxon>Mollusca</taxon>
        <taxon>Gastropoda</taxon>
        <taxon>Heterobranchia</taxon>
        <taxon>Euthyneura</taxon>
        <taxon>Panpulmonata</taxon>
        <taxon>Sacoglossa</taxon>
        <taxon>Placobranchoidea</taxon>
        <taxon>Plakobranchidae</taxon>
        <taxon>Elysia</taxon>
    </lineage>
</organism>
<dbReference type="OrthoDB" id="6210247at2759"/>
<keyword evidence="3" id="KW-1185">Reference proteome</keyword>
<feature type="compositionally biased region" description="Low complexity" evidence="1">
    <location>
        <begin position="10"/>
        <end position="23"/>
    </location>
</feature>
<dbReference type="Proteomes" id="UP000271974">
    <property type="component" value="Unassembled WGS sequence"/>
</dbReference>
<evidence type="ECO:0000313" key="2">
    <source>
        <dbReference type="EMBL" id="RUS85891.1"/>
    </source>
</evidence>
<proteinExistence type="predicted"/>
<reference evidence="2 3" key="1">
    <citation type="submission" date="2019-01" db="EMBL/GenBank/DDBJ databases">
        <title>A draft genome assembly of the solar-powered sea slug Elysia chlorotica.</title>
        <authorList>
            <person name="Cai H."/>
            <person name="Li Q."/>
            <person name="Fang X."/>
            <person name="Li J."/>
            <person name="Curtis N.E."/>
            <person name="Altenburger A."/>
            <person name="Shibata T."/>
            <person name="Feng M."/>
            <person name="Maeda T."/>
            <person name="Schwartz J.A."/>
            <person name="Shigenobu S."/>
            <person name="Lundholm N."/>
            <person name="Nishiyama T."/>
            <person name="Yang H."/>
            <person name="Hasebe M."/>
            <person name="Li S."/>
            <person name="Pierce S.K."/>
            <person name="Wang J."/>
        </authorList>
    </citation>
    <scope>NUCLEOTIDE SEQUENCE [LARGE SCALE GENOMIC DNA]</scope>
    <source>
        <strain evidence="2">EC2010</strain>
        <tissue evidence="2">Whole organism of an adult</tissue>
    </source>
</reference>
<accession>A0A433TWC4</accession>
<feature type="region of interest" description="Disordered" evidence="1">
    <location>
        <begin position="1"/>
        <end position="65"/>
    </location>
</feature>
<comment type="caution">
    <text evidence="2">The sequence shown here is derived from an EMBL/GenBank/DDBJ whole genome shotgun (WGS) entry which is preliminary data.</text>
</comment>
<dbReference type="EMBL" id="RQTK01000157">
    <property type="protein sequence ID" value="RUS85891.1"/>
    <property type="molecule type" value="Genomic_DNA"/>
</dbReference>
<feature type="compositionally biased region" description="Basic and acidic residues" evidence="1">
    <location>
        <begin position="26"/>
        <end position="36"/>
    </location>
</feature>